<gene>
    <name evidence="5" type="ORF">AV926_09270</name>
</gene>
<name>A0A161SHJ9_9FLAO</name>
<evidence type="ECO:0000259" key="4">
    <source>
        <dbReference type="PROSITE" id="PS01124"/>
    </source>
</evidence>
<dbReference type="AlphaFoldDB" id="A0A161SHJ9"/>
<dbReference type="Pfam" id="PF12833">
    <property type="entry name" value="HTH_18"/>
    <property type="match status" value="1"/>
</dbReference>
<sequence length="191" mass="22583">MEYSVVLHVKNMVCYRCVLVVEQELKKLGILEAKVQLGRIALLYTLSEQTLRSFELRLKQLGFELLIEKQEILIENIKQLIIDIVQKDSRLSTKLSYLISESLAIDYSYASKIFSERESITIEKYYIYQRIERVKEYISYGEMTLLEIASKMYYNDLSHLSKQFKSVMGVSPSQYKKEQNYNRNYIDKIIT</sequence>
<dbReference type="PROSITE" id="PS01124">
    <property type="entry name" value="HTH_ARAC_FAMILY_2"/>
    <property type="match status" value="1"/>
</dbReference>
<reference evidence="5 6" key="1">
    <citation type="submission" date="2016-01" db="EMBL/GenBank/DDBJ databases">
        <title>Whole genome sequencing of Myroides marinus L41.</title>
        <authorList>
            <person name="Hong K.W."/>
        </authorList>
    </citation>
    <scope>NUCLEOTIDE SEQUENCE [LARGE SCALE GENOMIC DNA]</scope>
    <source>
        <strain evidence="5 6">L41</strain>
    </source>
</reference>
<dbReference type="Gene3D" id="3.30.70.100">
    <property type="match status" value="1"/>
</dbReference>
<dbReference type="PANTHER" id="PTHR43280:SF2">
    <property type="entry name" value="HTH-TYPE TRANSCRIPTIONAL REGULATOR EXSA"/>
    <property type="match status" value="1"/>
</dbReference>
<dbReference type="GO" id="GO:0043565">
    <property type="term" value="F:sequence-specific DNA binding"/>
    <property type="evidence" value="ECO:0007669"/>
    <property type="project" value="InterPro"/>
</dbReference>
<dbReference type="InterPro" id="IPR009057">
    <property type="entry name" value="Homeodomain-like_sf"/>
</dbReference>
<dbReference type="SUPFAM" id="SSF46689">
    <property type="entry name" value="Homeodomain-like"/>
    <property type="match status" value="1"/>
</dbReference>
<dbReference type="PANTHER" id="PTHR43280">
    <property type="entry name" value="ARAC-FAMILY TRANSCRIPTIONAL REGULATOR"/>
    <property type="match status" value="1"/>
</dbReference>
<evidence type="ECO:0000256" key="1">
    <source>
        <dbReference type="ARBA" id="ARBA00023015"/>
    </source>
</evidence>
<evidence type="ECO:0000256" key="3">
    <source>
        <dbReference type="ARBA" id="ARBA00023163"/>
    </source>
</evidence>
<keyword evidence="1" id="KW-0805">Transcription regulation</keyword>
<dbReference type="EMBL" id="LQNU01000054">
    <property type="protein sequence ID" value="KZE80955.1"/>
    <property type="molecule type" value="Genomic_DNA"/>
</dbReference>
<evidence type="ECO:0000256" key="2">
    <source>
        <dbReference type="ARBA" id="ARBA00023125"/>
    </source>
</evidence>
<dbReference type="GO" id="GO:0046872">
    <property type="term" value="F:metal ion binding"/>
    <property type="evidence" value="ECO:0007669"/>
    <property type="project" value="InterPro"/>
</dbReference>
<proteinExistence type="predicted"/>
<dbReference type="SUPFAM" id="SSF55008">
    <property type="entry name" value="HMA, heavy metal-associated domain"/>
    <property type="match status" value="1"/>
</dbReference>
<dbReference type="Gene3D" id="1.10.10.60">
    <property type="entry name" value="Homeodomain-like"/>
    <property type="match status" value="1"/>
</dbReference>
<evidence type="ECO:0000313" key="5">
    <source>
        <dbReference type="EMBL" id="KZE80955.1"/>
    </source>
</evidence>
<dbReference type="Proteomes" id="UP000076630">
    <property type="component" value="Unassembled WGS sequence"/>
</dbReference>
<dbReference type="InterPro" id="IPR018060">
    <property type="entry name" value="HTH_AraC"/>
</dbReference>
<keyword evidence="6" id="KW-1185">Reference proteome</keyword>
<comment type="caution">
    <text evidence="5">The sequence shown here is derived from an EMBL/GenBank/DDBJ whole genome shotgun (WGS) entry which is preliminary data.</text>
</comment>
<feature type="domain" description="HTH araC/xylS-type" evidence="4">
    <location>
        <begin position="99"/>
        <end position="178"/>
    </location>
</feature>
<dbReference type="SMART" id="SM00342">
    <property type="entry name" value="HTH_ARAC"/>
    <property type="match status" value="1"/>
</dbReference>
<dbReference type="OrthoDB" id="952277at2"/>
<accession>A0A161SHJ9</accession>
<evidence type="ECO:0000313" key="6">
    <source>
        <dbReference type="Proteomes" id="UP000076630"/>
    </source>
</evidence>
<keyword evidence="2" id="KW-0238">DNA-binding</keyword>
<dbReference type="GO" id="GO:0003700">
    <property type="term" value="F:DNA-binding transcription factor activity"/>
    <property type="evidence" value="ECO:0007669"/>
    <property type="project" value="InterPro"/>
</dbReference>
<organism evidence="5 6">
    <name type="scientific">Myroides marinus</name>
    <dbReference type="NCBI Taxonomy" id="703342"/>
    <lineage>
        <taxon>Bacteria</taxon>
        <taxon>Pseudomonadati</taxon>
        <taxon>Bacteroidota</taxon>
        <taxon>Flavobacteriia</taxon>
        <taxon>Flavobacteriales</taxon>
        <taxon>Flavobacteriaceae</taxon>
        <taxon>Myroides</taxon>
    </lineage>
</organism>
<keyword evidence="3" id="KW-0804">Transcription</keyword>
<protein>
    <recommendedName>
        <fullName evidence="4">HTH araC/xylS-type domain-containing protein</fullName>
    </recommendedName>
</protein>
<dbReference type="RefSeq" id="WP_038987863.1">
    <property type="nucleotide sequence ID" value="NZ_JACAJP010000018.1"/>
</dbReference>
<dbReference type="InterPro" id="IPR036163">
    <property type="entry name" value="HMA_dom_sf"/>
</dbReference>